<evidence type="ECO:0000313" key="8">
    <source>
        <dbReference type="Proteomes" id="UP000626109"/>
    </source>
</evidence>
<reference evidence="7" key="1">
    <citation type="submission" date="2021-02" db="EMBL/GenBank/DDBJ databases">
        <authorList>
            <person name="Dougan E. K."/>
            <person name="Rhodes N."/>
            <person name="Thang M."/>
            <person name="Chan C."/>
        </authorList>
    </citation>
    <scope>NUCLEOTIDE SEQUENCE</scope>
</reference>
<feature type="transmembrane region" description="Helical" evidence="6">
    <location>
        <begin position="116"/>
        <end position="134"/>
    </location>
</feature>
<feature type="transmembrane region" description="Helical" evidence="6">
    <location>
        <begin position="154"/>
        <end position="171"/>
    </location>
</feature>
<evidence type="ECO:0000256" key="3">
    <source>
        <dbReference type="ARBA" id="ARBA00022692"/>
    </source>
</evidence>
<dbReference type="Proteomes" id="UP000626109">
    <property type="component" value="Unassembled WGS sequence"/>
</dbReference>
<dbReference type="PANTHER" id="PTHR11266:SF17">
    <property type="entry name" value="PROTEIN MPV17"/>
    <property type="match status" value="1"/>
</dbReference>
<keyword evidence="3 6" id="KW-0812">Transmembrane</keyword>
<keyword evidence="4 6" id="KW-1133">Transmembrane helix</keyword>
<evidence type="ECO:0000256" key="5">
    <source>
        <dbReference type="ARBA" id="ARBA00023136"/>
    </source>
</evidence>
<dbReference type="AlphaFoldDB" id="A0A813K968"/>
<evidence type="ECO:0000256" key="1">
    <source>
        <dbReference type="ARBA" id="ARBA00004141"/>
    </source>
</evidence>
<evidence type="ECO:0000313" key="7">
    <source>
        <dbReference type="EMBL" id="CAE8695669.1"/>
    </source>
</evidence>
<dbReference type="GO" id="GO:0005737">
    <property type="term" value="C:cytoplasm"/>
    <property type="evidence" value="ECO:0007669"/>
    <property type="project" value="TreeGrafter"/>
</dbReference>
<dbReference type="GO" id="GO:0016020">
    <property type="term" value="C:membrane"/>
    <property type="evidence" value="ECO:0007669"/>
    <property type="project" value="UniProtKB-SubCell"/>
</dbReference>
<comment type="caution">
    <text evidence="7">The sequence shown here is derived from an EMBL/GenBank/DDBJ whole genome shotgun (WGS) entry which is preliminary data.</text>
</comment>
<comment type="subcellular location">
    <subcellularLocation>
        <location evidence="1">Membrane</location>
        <topology evidence="1">Multi-pass membrane protein</topology>
    </subcellularLocation>
</comment>
<evidence type="ECO:0000256" key="2">
    <source>
        <dbReference type="ARBA" id="ARBA00006824"/>
    </source>
</evidence>
<evidence type="ECO:0000256" key="4">
    <source>
        <dbReference type="ARBA" id="ARBA00022989"/>
    </source>
</evidence>
<gene>
    <name evidence="7" type="ORF">PGLA2088_LOCUS29485</name>
</gene>
<protein>
    <submittedName>
        <fullName evidence="7">Uncharacterized protein</fullName>
    </submittedName>
</protein>
<dbReference type="PANTHER" id="PTHR11266">
    <property type="entry name" value="PEROXISOMAL MEMBRANE PROTEIN 2, PXMP2 MPV17"/>
    <property type="match status" value="1"/>
</dbReference>
<accession>A0A813K968</accession>
<name>A0A813K968_POLGL</name>
<feature type="transmembrane region" description="Helical" evidence="6">
    <location>
        <begin position="178"/>
        <end position="195"/>
    </location>
</feature>
<dbReference type="EMBL" id="CAJNNW010028338">
    <property type="protein sequence ID" value="CAE8695669.1"/>
    <property type="molecule type" value="Genomic_DNA"/>
</dbReference>
<sequence length="229" mass="26174">MGRDDDHFVFNAPSSSGPRQWFAYYRRQLAERPRQTNFVVSYVLSAIGDMSAQLLEAFRATADESPGFDLRRNFSLATCSSLWNSVVLCSWFAMLDRYMPVRTWKTILMKLGASQILLNSIVYVPYFFMLHGILMGQAIDEAWNHLCDKHLEMLTRAWCVFIPGYFLMFAVVPLDYQVLWISVVSLFWSFVAGNLDTFGGNDAAETVGDVLETLNPINYAGRIGTIRRY</sequence>
<dbReference type="InterPro" id="IPR007248">
    <property type="entry name" value="Mpv17_PMP22"/>
</dbReference>
<proteinExistence type="inferred from homology"/>
<evidence type="ECO:0000256" key="6">
    <source>
        <dbReference type="RuleBase" id="RU363053"/>
    </source>
</evidence>
<keyword evidence="5 6" id="KW-0472">Membrane</keyword>
<comment type="similarity">
    <text evidence="2 6">Belongs to the peroxisomal membrane protein PXMP2/4 family.</text>
</comment>
<feature type="transmembrane region" description="Helical" evidence="6">
    <location>
        <begin position="74"/>
        <end position="95"/>
    </location>
</feature>
<dbReference type="Pfam" id="PF04117">
    <property type="entry name" value="Mpv17_PMP22"/>
    <property type="match status" value="1"/>
</dbReference>
<organism evidence="7 8">
    <name type="scientific">Polarella glacialis</name>
    <name type="common">Dinoflagellate</name>
    <dbReference type="NCBI Taxonomy" id="89957"/>
    <lineage>
        <taxon>Eukaryota</taxon>
        <taxon>Sar</taxon>
        <taxon>Alveolata</taxon>
        <taxon>Dinophyceae</taxon>
        <taxon>Suessiales</taxon>
        <taxon>Suessiaceae</taxon>
        <taxon>Polarella</taxon>
    </lineage>
</organism>